<dbReference type="RefSeq" id="WP_176760435.1">
    <property type="nucleotide sequence ID" value="NZ_FMYW01000006.1"/>
</dbReference>
<dbReference type="InterPro" id="IPR002830">
    <property type="entry name" value="UbiD"/>
</dbReference>
<dbReference type="InterPro" id="IPR048304">
    <property type="entry name" value="UbiD_Rift_dom"/>
</dbReference>
<evidence type="ECO:0000313" key="5">
    <source>
        <dbReference type="Proteomes" id="UP000198943"/>
    </source>
</evidence>
<evidence type="ECO:0000259" key="1">
    <source>
        <dbReference type="Pfam" id="PF01977"/>
    </source>
</evidence>
<evidence type="ECO:0000259" key="2">
    <source>
        <dbReference type="Pfam" id="PF20695"/>
    </source>
</evidence>
<dbReference type="Gene3D" id="3.40.1670.10">
    <property type="entry name" value="UbiD C-terminal domain-like"/>
    <property type="match status" value="1"/>
</dbReference>
<dbReference type="NCBIfam" id="TIGR00148">
    <property type="entry name" value="UbiD family decarboxylase"/>
    <property type="match status" value="1"/>
</dbReference>
<name>A0A1G6L7F1_9FIRM</name>
<dbReference type="InterPro" id="IPR049383">
    <property type="entry name" value="UbiD-like_N"/>
</dbReference>
<dbReference type="InterPro" id="IPR049381">
    <property type="entry name" value="UbiD-like_C"/>
</dbReference>
<sequence>MDFRSVIARLEQQGKVVHVKSEVDPVHELAGIAKKFEGQEKIVVFDRVKGQKYPVACGLWWNRDIIGSLFGVKAGEVPGVFAAAGKSFQEKPVAPVIVENPPCQEEVTLAPNLYELTVPTLALEDGGAYFSNCIVIAKDPDTGVRNTSIHRLMITGKNRLAMLMDVGRHLRSYYERAEAKGQPLEITINNGVDPAVYVCATYPGTGIRDDELGVASALNGGEPVRLSCSKTVGVEGLADAEVVIEGRMLPNIREPEGPFGEVSGFYAQKDNRWVVEVTAITNRKQPLMSTLLPGKEVWNSVGCTAEASILATVSKMVGGVKNVYLSHGNCGFFGCVVQMEPTRPGMGKNAIMAAFAAFPPMNMVTVVNSDVNIFDAEDVMRAITTRCNVAEDMVIIKHAACHELNPATDYGVGTKFGFDCTVKPGQEERNKKVAFRDVDLSRYEIE</sequence>
<gene>
    <name evidence="4" type="ORF">SAMN04487864_10694</name>
</gene>
<feature type="domain" description="3-octaprenyl-4-hydroxybenzoate carboxy-lyase-like Rift-related" evidence="1">
    <location>
        <begin position="99"/>
        <end position="295"/>
    </location>
</feature>
<reference evidence="5" key="1">
    <citation type="submission" date="2016-10" db="EMBL/GenBank/DDBJ databases">
        <authorList>
            <person name="Varghese N."/>
            <person name="Submissions S."/>
        </authorList>
    </citation>
    <scope>NUCLEOTIDE SEQUENCE [LARGE SCALE GENOMIC DNA]</scope>
    <source>
        <strain evidence="5">DSM 11005</strain>
    </source>
</reference>
<protein>
    <submittedName>
        <fullName evidence="4">2,5-furandicarboxylate decarboxylase 1</fullName>
    </submittedName>
</protein>
<evidence type="ECO:0000259" key="3">
    <source>
        <dbReference type="Pfam" id="PF20696"/>
    </source>
</evidence>
<feature type="domain" description="3-octaprenyl-4-hydroxybenzoate carboxy-lyase-like C-terminal" evidence="3">
    <location>
        <begin position="302"/>
        <end position="420"/>
    </location>
</feature>
<accession>A0A1G6L7F1</accession>
<dbReference type="Pfam" id="PF20695">
    <property type="entry name" value="UbiD_N"/>
    <property type="match status" value="1"/>
</dbReference>
<dbReference type="GO" id="GO:0005737">
    <property type="term" value="C:cytoplasm"/>
    <property type="evidence" value="ECO:0007669"/>
    <property type="project" value="TreeGrafter"/>
</dbReference>
<evidence type="ECO:0000313" key="4">
    <source>
        <dbReference type="EMBL" id="SDC39053.1"/>
    </source>
</evidence>
<dbReference type="PANTHER" id="PTHR30108">
    <property type="entry name" value="3-OCTAPRENYL-4-HYDROXYBENZOATE CARBOXY-LYASE-RELATED"/>
    <property type="match status" value="1"/>
</dbReference>
<dbReference type="EMBL" id="FMYW01000006">
    <property type="protein sequence ID" value="SDC39053.1"/>
    <property type="molecule type" value="Genomic_DNA"/>
</dbReference>
<dbReference type="PANTHER" id="PTHR30108:SF17">
    <property type="entry name" value="FERULIC ACID DECARBOXYLASE 1"/>
    <property type="match status" value="1"/>
</dbReference>
<dbReference type="GO" id="GO:0016831">
    <property type="term" value="F:carboxy-lyase activity"/>
    <property type="evidence" value="ECO:0007669"/>
    <property type="project" value="InterPro"/>
</dbReference>
<organism evidence="4 5">
    <name type="scientific">Succiniclasticum ruminis</name>
    <dbReference type="NCBI Taxonomy" id="40841"/>
    <lineage>
        <taxon>Bacteria</taxon>
        <taxon>Bacillati</taxon>
        <taxon>Bacillota</taxon>
        <taxon>Negativicutes</taxon>
        <taxon>Acidaminococcales</taxon>
        <taxon>Acidaminococcaceae</taxon>
        <taxon>Succiniclasticum</taxon>
    </lineage>
</organism>
<dbReference type="Pfam" id="PF01977">
    <property type="entry name" value="UbiD"/>
    <property type="match status" value="1"/>
</dbReference>
<keyword evidence="5" id="KW-1185">Reference proteome</keyword>
<dbReference type="Pfam" id="PF20696">
    <property type="entry name" value="UbiD_C"/>
    <property type="match status" value="1"/>
</dbReference>
<dbReference type="SUPFAM" id="SSF50475">
    <property type="entry name" value="FMN-binding split barrel"/>
    <property type="match status" value="1"/>
</dbReference>
<dbReference type="Proteomes" id="UP000198943">
    <property type="component" value="Unassembled WGS sequence"/>
</dbReference>
<dbReference type="SUPFAM" id="SSF143968">
    <property type="entry name" value="UbiD C-terminal domain-like"/>
    <property type="match status" value="1"/>
</dbReference>
<feature type="domain" description="3-octaprenyl-4-hydroxybenzoate carboxy-lyase-like N-terminal" evidence="2">
    <location>
        <begin position="7"/>
        <end position="74"/>
    </location>
</feature>
<proteinExistence type="predicted"/>
<dbReference type="AlphaFoldDB" id="A0A1G6L7F1"/>